<dbReference type="Proteomes" id="UP000249915">
    <property type="component" value="Unassembled WGS sequence"/>
</dbReference>
<dbReference type="InterPro" id="IPR036271">
    <property type="entry name" value="Tet_transcr_reg_TetR-rel_C_sf"/>
</dbReference>
<keyword evidence="2 4" id="KW-0238">DNA-binding</keyword>
<keyword evidence="3" id="KW-0804">Transcription</keyword>
<accession>A0A2V4ARZ4</accession>
<evidence type="ECO:0000256" key="1">
    <source>
        <dbReference type="ARBA" id="ARBA00023015"/>
    </source>
</evidence>
<feature type="domain" description="HTH tetR-type" evidence="5">
    <location>
        <begin position="3"/>
        <end position="62"/>
    </location>
</feature>
<dbReference type="InterPro" id="IPR001647">
    <property type="entry name" value="HTH_TetR"/>
</dbReference>
<evidence type="ECO:0000256" key="4">
    <source>
        <dbReference type="PROSITE-ProRule" id="PRU00335"/>
    </source>
</evidence>
<evidence type="ECO:0000259" key="5">
    <source>
        <dbReference type="PROSITE" id="PS50977"/>
    </source>
</evidence>
<comment type="caution">
    <text evidence="6">The sequence shown here is derived from an EMBL/GenBank/DDBJ whole genome shotgun (WGS) entry which is preliminary data.</text>
</comment>
<dbReference type="GO" id="GO:0003677">
    <property type="term" value="F:DNA binding"/>
    <property type="evidence" value="ECO:0007669"/>
    <property type="project" value="UniProtKB-UniRule"/>
</dbReference>
<dbReference type="PANTHER" id="PTHR47506">
    <property type="entry name" value="TRANSCRIPTIONAL REGULATORY PROTEIN"/>
    <property type="match status" value="1"/>
</dbReference>
<reference evidence="6 7" key="1">
    <citation type="submission" date="2016-07" db="EMBL/GenBank/DDBJ databases">
        <title>Draft genome sequence of Prauserella muralis DSM 45305, isolated from a mould-covered wall in an indoor environment.</title>
        <authorList>
            <person name="Ruckert C."/>
            <person name="Albersmeier A."/>
            <person name="Jiang C.-L."/>
            <person name="Jiang Y."/>
            <person name="Kalinowski J."/>
            <person name="Schneider O."/>
            <person name="Winkler A."/>
            <person name="Zotchev S.B."/>
        </authorList>
    </citation>
    <scope>NUCLEOTIDE SEQUENCE [LARGE SCALE GENOMIC DNA]</scope>
    <source>
        <strain evidence="6 7">DSM 45305</strain>
    </source>
</reference>
<name>A0A2V4ARZ4_9PSEU</name>
<evidence type="ECO:0000256" key="2">
    <source>
        <dbReference type="ARBA" id="ARBA00023125"/>
    </source>
</evidence>
<dbReference type="PRINTS" id="PR00455">
    <property type="entry name" value="HTHTETR"/>
</dbReference>
<dbReference type="OrthoDB" id="4214267at2"/>
<dbReference type="SUPFAM" id="SSF48498">
    <property type="entry name" value="Tetracyclin repressor-like, C-terminal domain"/>
    <property type="match status" value="1"/>
</dbReference>
<dbReference type="InterPro" id="IPR009057">
    <property type="entry name" value="Homeodomain-like_sf"/>
</dbReference>
<organism evidence="6 7">
    <name type="scientific">Prauserella muralis</name>
    <dbReference type="NCBI Taxonomy" id="588067"/>
    <lineage>
        <taxon>Bacteria</taxon>
        <taxon>Bacillati</taxon>
        <taxon>Actinomycetota</taxon>
        <taxon>Actinomycetes</taxon>
        <taxon>Pseudonocardiales</taxon>
        <taxon>Pseudonocardiaceae</taxon>
        <taxon>Prauserella</taxon>
    </lineage>
</organism>
<protein>
    <submittedName>
        <fullName evidence="6">TetR family transcriptional regulator</fullName>
    </submittedName>
</protein>
<dbReference type="Gene3D" id="1.10.357.10">
    <property type="entry name" value="Tetracycline Repressor, domain 2"/>
    <property type="match status" value="1"/>
</dbReference>
<keyword evidence="7" id="KW-1185">Reference proteome</keyword>
<sequence>MRGGPRDRLLEAAKRLTYSEGPGIGVDALLKEAQVARRSLYEHFGGKDGLLLEVIRQAATEDAEWMRATLEAGGRDPRKRLLGVFDALDRVVTQPGFRGCRYLGADLGLADAGHPIHQATSAYRRRVRAMVQHELVELGHPWPRRAAEQLQLLIEGVLATGAASTVAHPGRVARALAEAVLDQAG</sequence>
<dbReference type="EMBL" id="MASW01000005">
    <property type="protein sequence ID" value="PXY22794.1"/>
    <property type="molecule type" value="Genomic_DNA"/>
</dbReference>
<evidence type="ECO:0000313" key="7">
    <source>
        <dbReference type="Proteomes" id="UP000249915"/>
    </source>
</evidence>
<gene>
    <name evidence="6" type="ORF">BAY60_23700</name>
</gene>
<evidence type="ECO:0000313" key="6">
    <source>
        <dbReference type="EMBL" id="PXY22794.1"/>
    </source>
</evidence>
<proteinExistence type="predicted"/>
<dbReference type="AlphaFoldDB" id="A0A2V4ARZ4"/>
<dbReference type="PROSITE" id="PS50977">
    <property type="entry name" value="HTH_TETR_2"/>
    <property type="match status" value="1"/>
</dbReference>
<feature type="DNA-binding region" description="H-T-H motif" evidence="4">
    <location>
        <begin position="25"/>
        <end position="44"/>
    </location>
</feature>
<dbReference type="Pfam" id="PF00440">
    <property type="entry name" value="TetR_N"/>
    <property type="match status" value="1"/>
</dbReference>
<evidence type="ECO:0000256" key="3">
    <source>
        <dbReference type="ARBA" id="ARBA00023163"/>
    </source>
</evidence>
<dbReference type="PANTHER" id="PTHR47506:SF1">
    <property type="entry name" value="HTH-TYPE TRANSCRIPTIONAL REGULATOR YJDC"/>
    <property type="match status" value="1"/>
</dbReference>
<keyword evidence="1" id="KW-0805">Transcription regulation</keyword>
<dbReference type="SUPFAM" id="SSF46689">
    <property type="entry name" value="Homeodomain-like"/>
    <property type="match status" value="1"/>
</dbReference>